<evidence type="ECO:0000313" key="1">
    <source>
        <dbReference type="EMBL" id="QHU09019.1"/>
    </source>
</evidence>
<organism evidence="1">
    <name type="scientific">viral metagenome</name>
    <dbReference type="NCBI Taxonomy" id="1070528"/>
    <lineage>
        <taxon>unclassified sequences</taxon>
        <taxon>metagenomes</taxon>
        <taxon>organismal metagenomes</taxon>
    </lineage>
</organism>
<sequence length="116" mass="13310">MTDASKFFLEPRRWEVSLSRPQPQPYKKKLISSHKNPDVDVWENPIVQKLREGYKKHEDIKKNRCIQVIDNTKPVPIMVENSSSSSSGLCQANTKSGKKCTFRASCGKFCKKHNLC</sequence>
<dbReference type="EMBL" id="MN740701">
    <property type="protein sequence ID" value="QHU09019.1"/>
    <property type="molecule type" value="Genomic_DNA"/>
</dbReference>
<dbReference type="AlphaFoldDB" id="A0A6C0JTZ6"/>
<protein>
    <submittedName>
        <fullName evidence="1">Uncharacterized protein</fullName>
    </submittedName>
</protein>
<name>A0A6C0JTZ6_9ZZZZ</name>
<proteinExistence type="predicted"/>
<accession>A0A6C0JTZ6</accession>
<reference evidence="1" key="1">
    <citation type="journal article" date="2020" name="Nature">
        <title>Giant virus diversity and host interactions through global metagenomics.</title>
        <authorList>
            <person name="Schulz F."/>
            <person name="Roux S."/>
            <person name="Paez-Espino D."/>
            <person name="Jungbluth S."/>
            <person name="Walsh D.A."/>
            <person name="Denef V.J."/>
            <person name="McMahon K.D."/>
            <person name="Konstantinidis K.T."/>
            <person name="Eloe-Fadrosh E.A."/>
            <person name="Kyrpides N.C."/>
            <person name="Woyke T."/>
        </authorList>
    </citation>
    <scope>NUCLEOTIDE SEQUENCE</scope>
    <source>
        <strain evidence="1">GVMAG-S-1064190-84</strain>
    </source>
</reference>